<evidence type="ECO:0000313" key="3">
    <source>
        <dbReference type="Proteomes" id="UP000077248"/>
    </source>
</evidence>
<dbReference type="AlphaFoldDB" id="A0A177D9J8"/>
<dbReference type="EMBL" id="KV441490">
    <property type="protein sequence ID" value="OAG16403.1"/>
    <property type="molecule type" value="Genomic_DNA"/>
</dbReference>
<feature type="region of interest" description="Disordered" evidence="1">
    <location>
        <begin position="43"/>
        <end position="72"/>
    </location>
</feature>
<gene>
    <name evidence="2" type="ORF">CC77DRAFT_1078502</name>
</gene>
<sequence length="240" mass="27310">MTPIEIAEGLKQRNAVRLSMLKDTKEKFNTIVDRLIDEHLSQSDEFSERTEKQRLGESTTTTKTEPPSPDSKEFLRTMIKNARDDCEAAYKLSVSALGEARKKASEQREADVKAWNEIYQLLVADAVDTDKRQRYGEGLLYSPATASIRKHISDDCNSGLACMKKSVLISSVEIDRIEIRSRERVGLAWSGYMREEKAYIEHLSSLEFQASSAGIDLGCETTEQTLYRWVEEVSSKKEHY</sequence>
<evidence type="ECO:0000256" key="1">
    <source>
        <dbReference type="SAM" id="MobiDB-lite"/>
    </source>
</evidence>
<dbReference type="GeneID" id="29114883"/>
<name>A0A177D9J8_ALTAL</name>
<feature type="compositionally biased region" description="Basic and acidic residues" evidence="1">
    <location>
        <begin position="43"/>
        <end position="55"/>
    </location>
</feature>
<protein>
    <submittedName>
        <fullName evidence="2">Uncharacterized protein</fullName>
    </submittedName>
</protein>
<accession>A0A177D9J8</accession>
<keyword evidence="3" id="KW-1185">Reference proteome</keyword>
<reference evidence="2 3" key="1">
    <citation type="submission" date="2016-05" db="EMBL/GenBank/DDBJ databases">
        <title>Comparative analysis of secretome profiles of manganese(II)-oxidizing ascomycete fungi.</title>
        <authorList>
            <consortium name="DOE Joint Genome Institute"/>
            <person name="Zeiner C.A."/>
            <person name="Purvine S.O."/>
            <person name="Zink E.M."/>
            <person name="Wu S."/>
            <person name="Pasa-Tolic L."/>
            <person name="Chaput D.L."/>
            <person name="Haridas S."/>
            <person name="Grigoriev I.V."/>
            <person name="Santelli C.M."/>
            <person name="Hansel C.M."/>
        </authorList>
    </citation>
    <scope>NUCLEOTIDE SEQUENCE [LARGE SCALE GENOMIC DNA]</scope>
    <source>
        <strain evidence="2 3">SRC1lrK2f</strain>
    </source>
</reference>
<dbReference type="KEGG" id="aalt:CC77DRAFT_1078502"/>
<proteinExistence type="predicted"/>
<organism evidence="2 3">
    <name type="scientific">Alternaria alternata</name>
    <name type="common">Alternaria rot fungus</name>
    <name type="synonym">Torula alternata</name>
    <dbReference type="NCBI Taxonomy" id="5599"/>
    <lineage>
        <taxon>Eukaryota</taxon>
        <taxon>Fungi</taxon>
        <taxon>Dikarya</taxon>
        <taxon>Ascomycota</taxon>
        <taxon>Pezizomycotina</taxon>
        <taxon>Dothideomycetes</taxon>
        <taxon>Pleosporomycetidae</taxon>
        <taxon>Pleosporales</taxon>
        <taxon>Pleosporineae</taxon>
        <taxon>Pleosporaceae</taxon>
        <taxon>Alternaria</taxon>
        <taxon>Alternaria sect. Alternaria</taxon>
        <taxon>Alternaria alternata complex</taxon>
    </lineage>
</organism>
<dbReference type="Proteomes" id="UP000077248">
    <property type="component" value="Unassembled WGS sequence"/>
</dbReference>
<evidence type="ECO:0000313" key="2">
    <source>
        <dbReference type="EMBL" id="OAG16403.1"/>
    </source>
</evidence>
<dbReference type="VEuPathDB" id="FungiDB:CC77DRAFT_1078502"/>
<dbReference type="RefSeq" id="XP_018381824.1">
    <property type="nucleotide sequence ID" value="XM_018529289.1"/>
</dbReference>